<feature type="compositionally biased region" description="Polar residues" evidence="1">
    <location>
        <begin position="324"/>
        <end position="333"/>
    </location>
</feature>
<feature type="region of interest" description="Disordered" evidence="1">
    <location>
        <begin position="312"/>
        <end position="341"/>
    </location>
</feature>
<evidence type="ECO:0000313" key="3">
    <source>
        <dbReference type="Proteomes" id="UP000521943"/>
    </source>
</evidence>
<evidence type="ECO:0000313" key="2">
    <source>
        <dbReference type="EMBL" id="KAF6752592.1"/>
    </source>
</evidence>
<feature type="compositionally biased region" description="Basic and acidic residues" evidence="1">
    <location>
        <begin position="437"/>
        <end position="451"/>
    </location>
</feature>
<keyword evidence="3" id="KW-1185">Reference proteome</keyword>
<feature type="region of interest" description="Disordered" evidence="1">
    <location>
        <begin position="369"/>
        <end position="455"/>
    </location>
</feature>
<feature type="compositionally biased region" description="Low complexity" evidence="1">
    <location>
        <begin position="225"/>
        <end position="238"/>
    </location>
</feature>
<feature type="region of interest" description="Disordered" evidence="1">
    <location>
        <begin position="92"/>
        <end position="114"/>
    </location>
</feature>
<evidence type="ECO:0000256" key="1">
    <source>
        <dbReference type="SAM" id="MobiDB-lite"/>
    </source>
</evidence>
<feature type="region of interest" description="Disordered" evidence="1">
    <location>
        <begin position="472"/>
        <end position="515"/>
    </location>
</feature>
<feature type="compositionally biased region" description="Low complexity" evidence="1">
    <location>
        <begin position="369"/>
        <end position="382"/>
    </location>
</feature>
<feature type="region of interest" description="Disordered" evidence="1">
    <location>
        <begin position="211"/>
        <end position="275"/>
    </location>
</feature>
<gene>
    <name evidence="2" type="ORF">DFP72DRAFT_1047074</name>
</gene>
<protein>
    <submittedName>
        <fullName evidence="2">Uncharacterized protein</fullName>
    </submittedName>
</protein>
<accession>A0A8H6HUJ8</accession>
<reference evidence="2 3" key="1">
    <citation type="submission" date="2020-07" db="EMBL/GenBank/DDBJ databases">
        <title>Comparative genomics of pyrophilous fungi reveals a link between fire events and developmental genes.</title>
        <authorList>
            <consortium name="DOE Joint Genome Institute"/>
            <person name="Steindorff A.S."/>
            <person name="Carver A."/>
            <person name="Calhoun S."/>
            <person name="Stillman K."/>
            <person name="Liu H."/>
            <person name="Lipzen A."/>
            <person name="Pangilinan J."/>
            <person name="Labutti K."/>
            <person name="Bruns T.D."/>
            <person name="Grigoriev I.V."/>
        </authorList>
    </citation>
    <scope>NUCLEOTIDE SEQUENCE [LARGE SCALE GENOMIC DNA]</scope>
    <source>
        <strain evidence="2 3">CBS 144469</strain>
    </source>
</reference>
<comment type="caution">
    <text evidence="2">The sequence shown here is derived from an EMBL/GenBank/DDBJ whole genome shotgun (WGS) entry which is preliminary data.</text>
</comment>
<dbReference type="Proteomes" id="UP000521943">
    <property type="component" value="Unassembled WGS sequence"/>
</dbReference>
<dbReference type="AlphaFoldDB" id="A0A8H6HUJ8"/>
<organism evidence="2 3">
    <name type="scientific">Ephemerocybe angulata</name>
    <dbReference type="NCBI Taxonomy" id="980116"/>
    <lineage>
        <taxon>Eukaryota</taxon>
        <taxon>Fungi</taxon>
        <taxon>Dikarya</taxon>
        <taxon>Basidiomycota</taxon>
        <taxon>Agaricomycotina</taxon>
        <taxon>Agaricomycetes</taxon>
        <taxon>Agaricomycetidae</taxon>
        <taxon>Agaricales</taxon>
        <taxon>Agaricineae</taxon>
        <taxon>Psathyrellaceae</taxon>
        <taxon>Ephemerocybe</taxon>
    </lineage>
</organism>
<sequence length="638" mass="67454">MEQSRKTALGVQAGGLVSGSERRRADAAKLRWAVRIASKARNTNFFFAIMHASNDIVPIQTSLVTDCAPIAHKELATAVTEAVDAPEKELEGSVETGDGGAALAESSGSGGVPLVEQAKDAEGGDEVGLNLEPAIPAPAVESPAPHPAVSNTVESAVACVVVRSDVKESTLEPQAGHTGATDGGTEVLSEITNAATQANTEVDAPVVGEQALSKRSAPKSDKENAPAAGSASKPPSSRARPRKSQVLGELPSVPRSDTTPKPSPEPAAPTNAADDTVGTAAAITPAPPHESDLERRRSTVELFQAVARHQAQVQVSVPPRPAQNVPTVRTQTPVPGPVDDGKRRAQLYRWNYDTQMPLVPYAEALPTPVSTPAAPSATATAPEGEIAPPTDPAAETSSAIAPVAPSTPTISPAPVSTPPIAPTVESSKPKGAAATKENGKGKARDDARLLDRNAGSTSLTAQLEWTLNYTQPAKEKPKFKKGSSRGAVAAPSPPSPTQKRKRTEEEEADSASDADGKPFNCDCVDRVDDKDGPECTRKFSRRDMEFWNHLWDDHIDGKRLPDADEKIQCPYKTVKKACGLRIKNIKKNICKHYAEQHFNGMLLCKEDECFAVAIDKEIKVCKDHVKTKKPRTKKSGSS</sequence>
<name>A0A8H6HUJ8_9AGAR</name>
<proteinExistence type="predicted"/>
<dbReference type="EMBL" id="JACGCI010000043">
    <property type="protein sequence ID" value="KAF6752592.1"/>
    <property type="molecule type" value="Genomic_DNA"/>
</dbReference>